<accession>A0A8C8WVA2</accession>
<dbReference type="GeneTree" id="ENSGT00990000209181"/>
<evidence type="ECO:0000313" key="2">
    <source>
        <dbReference type="Proteomes" id="UP000694399"/>
    </source>
</evidence>
<keyword evidence="2" id="KW-1185">Reference proteome</keyword>
<reference evidence="1" key="1">
    <citation type="journal article" date="2019" name="bioRxiv">
        <title>Long live the king: chromosome-level assembly of the lion (Panthera leo) using linked-read, Hi-C, and long read data.</title>
        <authorList>
            <person name="Armstrong E.E."/>
            <person name="Taylor R.W."/>
            <person name="Miller D.E."/>
            <person name="Kaelin C."/>
            <person name="Barsh G."/>
            <person name="Hadly E.A."/>
            <person name="Petrov D."/>
        </authorList>
    </citation>
    <scope>NUCLEOTIDE SEQUENCE [LARGE SCALE GENOMIC DNA]</scope>
</reference>
<name>A0A8C8WVA2_PANLE</name>
<organism evidence="1 2">
    <name type="scientific">Panthera leo</name>
    <name type="common">Lion</name>
    <dbReference type="NCBI Taxonomy" id="9689"/>
    <lineage>
        <taxon>Eukaryota</taxon>
        <taxon>Metazoa</taxon>
        <taxon>Chordata</taxon>
        <taxon>Craniata</taxon>
        <taxon>Vertebrata</taxon>
        <taxon>Euteleostomi</taxon>
        <taxon>Mammalia</taxon>
        <taxon>Eutheria</taxon>
        <taxon>Laurasiatheria</taxon>
        <taxon>Carnivora</taxon>
        <taxon>Feliformia</taxon>
        <taxon>Felidae</taxon>
        <taxon>Pantherinae</taxon>
        <taxon>Panthera</taxon>
    </lineage>
</organism>
<proteinExistence type="predicted"/>
<protein>
    <submittedName>
        <fullName evidence="1">Uncharacterized protein</fullName>
    </submittedName>
</protein>
<reference evidence="1" key="3">
    <citation type="submission" date="2025-09" db="UniProtKB">
        <authorList>
            <consortium name="Ensembl"/>
        </authorList>
    </citation>
    <scope>IDENTIFICATION</scope>
</reference>
<dbReference type="Proteomes" id="UP000694399">
    <property type="component" value="Chromosome A1"/>
</dbReference>
<evidence type="ECO:0000313" key="1">
    <source>
        <dbReference type="Ensembl" id="ENSPLOP00000008436.1"/>
    </source>
</evidence>
<reference evidence="1" key="2">
    <citation type="submission" date="2025-08" db="UniProtKB">
        <authorList>
            <consortium name="Ensembl"/>
        </authorList>
    </citation>
    <scope>IDENTIFICATION</scope>
</reference>
<dbReference type="Ensembl" id="ENSPLOT00000009345.1">
    <property type="protein sequence ID" value="ENSPLOP00000008436.1"/>
    <property type="gene ID" value="ENSPLOG00000006238.1"/>
</dbReference>
<sequence length="139" mass="15474">MSVCGGGGGVRCLACCPCWLLPGPGELSHNHDIEVESKKEQLRFQSQALWAEIPDKATEYIQHTQRKNHTHQQDTDDLEWQNARSNVQIQTNYPCSDNHLYTNAKGSTTHTFDRRSDSSSMSEGILPLCLSSQAILSSV</sequence>
<dbReference type="AlphaFoldDB" id="A0A8C8WVA2"/>